<keyword evidence="3" id="KW-1185">Reference proteome</keyword>
<keyword evidence="1" id="KW-0472">Membrane</keyword>
<accession>A0A4Y8RTN1</accession>
<evidence type="ECO:0008006" key="4">
    <source>
        <dbReference type="Google" id="ProtNLM"/>
    </source>
</evidence>
<reference evidence="2 3" key="1">
    <citation type="submission" date="2019-03" db="EMBL/GenBank/DDBJ databases">
        <title>Jiella endophytica sp. nov., a novel endophytic bacterium isolated from root of Ficus microcarpa Linn. f.</title>
        <authorList>
            <person name="Tuo L."/>
        </authorList>
    </citation>
    <scope>NUCLEOTIDE SEQUENCE [LARGE SCALE GENOMIC DNA]</scope>
    <source>
        <strain evidence="2 3">CBS5Q-3</strain>
    </source>
</reference>
<feature type="transmembrane region" description="Helical" evidence="1">
    <location>
        <begin position="40"/>
        <end position="64"/>
    </location>
</feature>
<dbReference type="Proteomes" id="UP000298179">
    <property type="component" value="Unassembled WGS sequence"/>
</dbReference>
<gene>
    <name evidence="2" type="ORF">E3C22_04205</name>
</gene>
<name>A0A4Y8RTN1_9HYPH</name>
<organism evidence="2 3">
    <name type="scientific">Jiella endophytica</name>
    <dbReference type="NCBI Taxonomy" id="2558362"/>
    <lineage>
        <taxon>Bacteria</taxon>
        <taxon>Pseudomonadati</taxon>
        <taxon>Pseudomonadota</taxon>
        <taxon>Alphaproteobacteria</taxon>
        <taxon>Hyphomicrobiales</taxon>
        <taxon>Aurantimonadaceae</taxon>
        <taxon>Jiella</taxon>
    </lineage>
</organism>
<keyword evidence="1" id="KW-0812">Transmembrane</keyword>
<dbReference type="EMBL" id="SOZD01000001">
    <property type="protein sequence ID" value="TFF27665.1"/>
    <property type="molecule type" value="Genomic_DNA"/>
</dbReference>
<evidence type="ECO:0000313" key="3">
    <source>
        <dbReference type="Proteomes" id="UP000298179"/>
    </source>
</evidence>
<evidence type="ECO:0000313" key="2">
    <source>
        <dbReference type="EMBL" id="TFF27665.1"/>
    </source>
</evidence>
<dbReference type="OrthoDB" id="8452378at2"/>
<evidence type="ECO:0000256" key="1">
    <source>
        <dbReference type="SAM" id="Phobius"/>
    </source>
</evidence>
<proteinExistence type="predicted"/>
<dbReference type="RefSeq" id="WP_134760487.1">
    <property type="nucleotide sequence ID" value="NZ_SOZD01000001.1"/>
</dbReference>
<sequence>MTIDPGLLGGLVGLAIGVLDFFLIGYVMEQMRKERPSERLGAMAALNVARISQLILFPVMGWFVGQTIAS</sequence>
<comment type="caution">
    <text evidence="2">The sequence shown here is derived from an EMBL/GenBank/DDBJ whole genome shotgun (WGS) entry which is preliminary data.</text>
</comment>
<keyword evidence="1" id="KW-1133">Transmembrane helix</keyword>
<feature type="transmembrane region" description="Helical" evidence="1">
    <location>
        <begin position="6"/>
        <end position="28"/>
    </location>
</feature>
<protein>
    <recommendedName>
        <fullName evidence="4">MFS transporter</fullName>
    </recommendedName>
</protein>
<dbReference type="AlphaFoldDB" id="A0A4Y8RTN1"/>